<accession>A0A102LHF4</accession>
<dbReference type="GO" id="GO:0005524">
    <property type="term" value="F:ATP binding"/>
    <property type="evidence" value="ECO:0007669"/>
    <property type="project" value="UniProtKB-KW"/>
</dbReference>
<dbReference type="AlphaFoldDB" id="A0A102LHF4"/>
<dbReference type="GO" id="GO:0016887">
    <property type="term" value="F:ATP hydrolysis activity"/>
    <property type="evidence" value="ECO:0007669"/>
    <property type="project" value="InterPro"/>
</dbReference>
<dbReference type="PANTHER" id="PTHR11638:SF184">
    <property type="entry name" value="ATPASE WITH CHAPERONE ACTIVITY"/>
    <property type="match status" value="1"/>
</dbReference>
<dbReference type="Pfam" id="PF02861">
    <property type="entry name" value="Clp_N"/>
    <property type="match status" value="1"/>
</dbReference>
<evidence type="ECO:0000313" key="11">
    <source>
        <dbReference type="Proteomes" id="UP000065521"/>
    </source>
</evidence>
<dbReference type="NCBIfam" id="TIGR03345">
    <property type="entry name" value="VI_ClpV1"/>
    <property type="match status" value="1"/>
</dbReference>
<dbReference type="SMART" id="SM01086">
    <property type="entry name" value="ClpB_D2-small"/>
    <property type="match status" value="1"/>
</dbReference>
<dbReference type="Proteomes" id="UP000065521">
    <property type="component" value="Unassembled WGS sequence"/>
</dbReference>
<dbReference type="SUPFAM" id="SSF81923">
    <property type="entry name" value="Double Clp-N motif"/>
    <property type="match status" value="1"/>
</dbReference>
<evidence type="ECO:0000259" key="9">
    <source>
        <dbReference type="PROSITE" id="PS51903"/>
    </source>
</evidence>
<dbReference type="PANTHER" id="PTHR11638">
    <property type="entry name" value="ATP-DEPENDENT CLP PROTEASE"/>
    <property type="match status" value="1"/>
</dbReference>
<protein>
    <submittedName>
        <fullName evidence="10">ClpV1 family T6SS ATPase</fullName>
    </submittedName>
</protein>
<dbReference type="PROSITE" id="PS00870">
    <property type="entry name" value="CLPAB_1"/>
    <property type="match status" value="1"/>
</dbReference>
<organism evidence="10 11">
    <name type="scientific">Burkholderia ubonensis</name>
    <dbReference type="NCBI Taxonomy" id="101571"/>
    <lineage>
        <taxon>Bacteria</taxon>
        <taxon>Pseudomonadati</taxon>
        <taxon>Pseudomonadota</taxon>
        <taxon>Betaproteobacteria</taxon>
        <taxon>Burkholderiales</taxon>
        <taxon>Burkholderiaceae</taxon>
        <taxon>Burkholderia</taxon>
        <taxon>Burkholderia cepacia complex</taxon>
    </lineage>
</organism>
<keyword evidence="3" id="KW-0547">Nucleotide-binding</keyword>
<keyword evidence="2 7" id="KW-0677">Repeat</keyword>
<dbReference type="InterPro" id="IPR003593">
    <property type="entry name" value="AAA+_ATPase"/>
</dbReference>
<keyword evidence="5" id="KW-0143">Chaperone</keyword>
<dbReference type="PRINTS" id="PR00300">
    <property type="entry name" value="CLPPROTEASEA"/>
</dbReference>
<evidence type="ECO:0000256" key="2">
    <source>
        <dbReference type="ARBA" id="ARBA00022737"/>
    </source>
</evidence>
<dbReference type="SUPFAM" id="SSF52540">
    <property type="entry name" value="P-loop containing nucleoside triphosphate hydrolases"/>
    <property type="match status" value="2"/>
</dbReference>
<evidence type="ECO:0000256" key="7">
    <source>
        <dbReference type="PROSITE-ProRule" id="PRU01251"/>
    </source>
</evidence>
<dbReference type="EMBL" id="LOTN01000016">
    <property type="protein sequence ID" value="KUZ93686.1"/>
    <property type="molecule type" value="Genomic_DNA"/>
</dbReference>
<gene>
    <name evidence="10" type="ORF">WI38_08830</name>
</gene>
<name>A0A102LHF4_9BURK</name>
<dbReference type="InterPro" id="IPR019489">
    <property type="entry name" value="Clp_ATPase_C"/>
</dbReference>
<dbReference type="CDD" id="cd00009">
    <property type="entry name" value="AAA"/>
    <property type="match status" value="1"/>
</dbReference>
<proteinExistence type="inferred from homology"/>
<dbReference type="RefSeq" id="WP_059632086.1">
    <property type="nucleotide sequence ID" value="NZ_LOTK01000051.1"/>
</dbReference>
<dbReference type="Gene3D" id="1.10.8.60">
    <property type="match status" value="1"/>
</dbReference>
<evidence type="ECO:0000256" key="6">
    <source>
        <dbReference type="ARBA" id="ARBA00025613"/>
    </source>
</evidence>
<dbReference type="Pfam" id="PF10431">
    <property type="entry name" value="ClpB_D2-small"/>
    <property type="match status" value="1"/>
</dbReference>
<dbReference type="InterPro" id="IPR017729">
    <property type="entry name" value="ATPase_T6SS_ClpV1"/>
</dbReference>
<reference evidence="10 11" key="1">
    <citation type="submission" date="2015-11" db="EMBL/GenBank/DDBJ databases">
        <title>Expanding the genomic diversity of Burkholderia species for the development of highly accurate diagnostics.</title>
        <authorList>
            <person name="Sahl J."/>
            <person name="Keim P."/>
            <person name="Wagner D."/>
        </authorList>
    </citation>
    <scope>NUCLEOTIDE SEQUENCE [LARGE SCALE GENOMIC DNA]</scope>
    <source>
        <strain evidence="10 11">RF32-BP4</strain>
    </source>
</reference>
<dbReference type="InterPro" id="IPR018368">
    <property type="entry name" value="ClpA/B_CS1"/>
</dbReference>
<dbReference type="InterPro" id="IPR001270">
    <property type="entry name" value="ClpA/B"/>
</dbReference>
<feature type="coiled-coil region" evidence="8">
    <location>
        <begin position="441"/>
        <end position="492"/>
    </location>
</feature>
<feature type="domain" description="Clp R" evidence="9">
    <location>
        <begin position="9"/>
        <end position="151"/>
    </location>
</feature>
<evidence type="ECO:0000256" key="5">
    <source>
        <dbReference type="ARBA" id="ARBA00023186"/>
    </source>
</evidence>
<evidence type="ECO:0000256" key="1">
    <source>
        <dbReference type="ARBA" id="ARBA00008675"/>
    </source>
</evidence>
<dbReference type="Gene3D" id="1.10.1780.10">
    <property type="entry name" value="Clp, N-terminal domain"/>
    <property type="match status" value="1"/>
</dbReference>
<evidence type="ECO:0000313" key="10">
    <source>
        <dbReference type="EMBL" id="KUZ93686.1"/>
    </source>
</evidence>
<dbReference type="Pfam" id="PF07724">
    <property type="entry name" value="AAA_2"/>
    <property type="match status" value="1"/>
</dbReference>
<keyword evidence="8" id="KW-0175">Coiled coil</keyword>
<comment type="similarity">
    <text evidence="1">Belongs to the ClpA/ClpB family.</text>
</comment>
<dbReference type="GO" id="GO:0034605">
    <property type="term" value="P:cellular response to heat"/>
    <property type="evidence" value="ECO:0007669"/>
    <property type="project" value="TreeGrafter"/>
</dbReference>
<keyword evidence="4" id="KW-0067">ATP-binding</keyword>
<dbReference type="Pfam" id="PF17871">
    <property type="entry name" value="AAA_lid_9"/>
    <property type="match status" value="1"/>
</dbReference>
<dbReference type="PROSITE" id="PS51903">
    <property type="entry name" value="CLP_R"/>
    <property type="match status" value="1"/>
</dbReference>
<dbReference type="Gene3D" id="3.40.50.300">
    <property type="entry name" value="P-loop containing nucleotide triphosphate hydrolases"/>
    <property type="match status" value="3"/>
</dbReference>
<dbReference type="InterPro" id="IPR003959">
    <property type="entry name" value="ATPase_AAA_core"/>
</dbReference>
<dbReference type="SMART" id="SM00382">
    <property type="entry name" value="AAA"/>
    <property type="match status" value="2"/>
</dbReference>
<sequence>MAISRLALFGKLGGTLFKGVESATAFCKLRGNPYVELVHWLHQLLQLTDSDLHRIVRHAGIDRDALDRDVARALAALPAGASSISDLSHHIEAAIERAWVLATLRFGDRRIRGAWLVAALVSTPDLRRVLLSISPSFDRIPLDQLDALLPAWIEGSPEASDAPHDNSDFAAAVPGEASQAMPAAAKGSALEQYCTDLTARARDGEIDPVIGRELEIRTMIDVLLRRRQNNPLLTGEAGVGKTAVVEGLALAIAQGDVPPRLADVRLMSLDVGALLAGASMKGEFEARLKGTLEAAAKSAAPVILFVDEIHTLIGAGGQAGTGDAANLLKPALARGTIRTIGATTWSEYKRHIEKDPALTRRFQVLQVPEPEEPAAIHMVRGVAQTFARHHGVVVRDEAIRAAVTLSHRYIPSRQLPDKAISLLDTACARVALSQQAAPRELQDVRQRLQAAHAELALLAQEARIGLAADQALAAARERIAALSAEEAAVETRWNAQADAAQALLAAREAALSDAAEQPADAGDAALAVSTDALRELERALAASQGDAPLVFPEVNEAIVAEIVADWTGIPVGRMMTDEIAAVRALPATLGARVIGQPDALRQIGERVQTARAGLADPKKPLGVFLLAGPSGVGKTETALALAEALYGGEQNLITINMSEYQEAHTVSGLKGAPPGYVGYGEGGVLTEAVRRRPYSVVLLDEIEKAHGDVHEMFFQVFDKGYMEDGDGRYIDFRNTTILLTSNVGAELSASLCADPARAPDAARLRDALAPELLKVFPAAFLGRVTVVPYRPLESAALARIVRLHLERVVRRMADSHRIALAYEDAVVDYIVGRCLVQETGARLLIGFIEQHVLPRLSALWLDAYGAQHALARIDVGVADPAAPAADALAFRAGLAGDAVDAVDATSAAAPLFVRQVD</sequence>
<dbReference type="InterPro" id="IPR004176">
    <property type="entry name" value="Clp_R_N"/>
</dbReference>
<evidence type="ECO:0000256" key="4">
    <source>
        <dbReference type="ARBA" id="ARBA00022840"/>
    </source>
</evidence>
<dbReference type="InterPro" id="IPR050130">
    <property type="entry name" value="ClpA_ClpB"/>
</dbReference>
<dbReference type="Pfam" id="PF00004">
    <property type="entry name" value="AAA"/>
    <property type="match status" value="1"/>
</dbReference>
<comment type="caution">
    <text evidence="10">The sequence shown here is derived from an EMBL/GenBank/DDBJ whole genome shotgun (WGS) entry which is preliminary data.</text>
</comment>
<evidence type="ECO:0000256" key="3">
    <source>
        <dbReference type="ARBA" id="ARBA00022741"/>
    </source>
</evidence>
<dbReference type="InterPro" id="IPR027417">
    <property type="entry name" value="P-loop_NTPase"/>
</dbReference>
<dbReference type="InterPro" id="IPR041546">
    <property type="entry name" value="ClpA/ClpB_AAA_lid"/>
</dbReference>
<dbReference type="GO" id="GO:0005737">
    <property type="term" value="C:cytoplasm"/>
    <property type="evidence" value="ECO:0007669"/>
    <property type="project" value="TreeGrafter"/>
</dbReference>
<dbReference type="InterPro" id="IPR036628">
    <property type="entry name" value="Clp_N_dom_sf"/>
</dbReference>
<evidence type="ECO:0000256" key="8">
    <source>
        <dbReference type="SAM" id="Coils"/>
    </source>
</evidence>
<dbReference type="CDD" id="cd19499">
    <property type="entry name" value="RecA-like_ClpB_Hsp104-like"/>
    <property type="match status" value="1"/>
</dbReference>
<comment type="function">
    <text evidence="6">Part of a stress-induced multi-chaperone system, it is involved in the recovery of the cell from heat-induced damage, in cooperation with DnaK, DnaJ and GrpE. Acts before DnaK, in the processing of protein aggregates. Protein binding stimulates the ATPase activity; ATP hydrolysis unfolds the denatured protein aggregates, which probably helps expose new hydrophobic binding sites on the surface of ClpB-bound aggregates, contributing to the solubilization and refolding of denatured protein aggregates by DnaK.</text>
</comment>